<name>A0A871RHJ4_DEKBR</name>
<dbReference type="GO" id="GO:0016567">
    <property type="term" value="P:protein ubiquitination"/>
    <property type="evidence" value="ECO:0007669"/>
    <property type="project" value="InterPro"/>
</dbReference>
<dbReference type="GO" id="GO:0000724">
    <property type="term" value="P:double-strand break repair via homologous recombination"/>
    <property type="evidence" value="ECO:0007669"/>
    <property type="project" value="InterPro"/>
</dbReference>
<reference evidence="13" key="2">
    <citation type="journal article" name="BMC Genomics">
        <title>New genome assemblies reveal patterns of domestication and adaptation across Brettanomyces (Dekkera) species.</title>
        <authorList>
            <person name="Roach M.J."/>
            <person name="Borneman A.R."/>
        </authorList>
    </citation>
    <scope>NUCLEOTIDE SEQUENCE</scope>
    <source>
        <strain evidence="13">UCD 2041</strain>
    </source>
</reference>
<keyword evidence="3" id="KW-0808">Transferase</keyword>
<dbReference type="Gene3D" id="1.20.120.1010">
    <property type="match status" value="1"/>
</dbReference>
<dbReference type="OrthoDB" id="756301at2759"/>
<dbReference type="CDD" id="cd16651">
    <property type="entry name" value="SPL-RING_NSE2"/>
    <property type="match status" value="1"/>
</dbReference>
<dbReference type="GO" id="GO:0004842">
    <property type="term" value="F:ubiquitin-protein transferase activity"/>
    <property type="evidence" value="ECO:0007669"/>
    <property type="project" value="InterPro"/>
</dbReference>
<evidence type="ECO:0000256" key="9">
    <source>
        <dbReference type="PROSITE-ProRule" id="PRU00452"/>
    </source>
</evidence>
<evidence type="ECO:0008006" key="15">
    <source>
        <dbReference type="Google" id="ProtNLM"/>
    </source>
</evidence>
<sequence length="340" mass="39194">MPNDAINVKRENAGDESGLDANSDASPQDLRGELDDDNTKSPESDSVKFHLPKQFPLQRSIRTKLSSVGLYELEKSKDSIINKYVERAKEIVTAYIGTVLEENAEKLMDHVITRKEFEEERHNMYRKDPNIEKIRKHMQKIRDISLKSAIFTQALDSVKSKVIEANEPEFSPESLDSFRNYKRILLPDLLEQNLEHLQGQNNQDASLQRQAYQKYKDFEKYIFVTINPEQPIPFSDDDDDISGTDDELAVEGGKVSLLCPISHYLIETPVMSRRCGHTYDKASVLNYLKNSAECPVCPKALSYTDLVKDPVMLQRLTCYKRDKKIFKERNIKEKEIEDKL</sequence>
<dbReference type="UniPathway" id="UPA00886"/>
<dbReference type="GO" id="GO:0008270">
    <property type="term" value="F:zinc ion binding"/>
    <property type="evidence" value="ECO:0007669"/>
    <property type="project" value="UniProtKB-KW"/>
</dbReference>
<dbReference type="AlphaFoldDB" id="A0A871RHJ4"/>
<dbReference type="GO" id="GO:0030915">
    <property type="term" value="C:Smc5-Smc6 complex"/>
    <property type="evidence" value="ECO:0007669"/>
    <property type="project" value="InterPro"/>
</dbReference>
<organism evidence="13 14">
    <name type="scientific">Dekkera bruxellensis</name>
    <name type="common">Brettanomyces custersii</name>
    <dbReference type="NCBI Taxonomy" id="5007"/>
    <lineage>
        <taxon>Eukaryota</taxon>
        <taxon>Fungi</taxon>
        <taxon>Dikarya</taxon>
        <taxon>Ascomycota</taxon>
        <taxon>Saccharomycotina</taxon>
        <taxon>Pichiomycetes</taxon>
        <taxon>Pichiales</taxon>
        <taxon>Pichiaceae</taxon>
        <taxon>Brettanomyces</taxon>
    </lineage>
</organism>
<feature type="region of interest" description="Disordered" evidence="10">
    <location>
        <begin position="1"/>
        <end position="48"/>
    </location>
</feature>
<dbReference type="PROSITE" id="PS51044">
    <property type="entry name" value="ZF_SP_RING"/>
    <property type="match status" value="1"/>
</dbReference>
<gene>
    <name evidence="13" type="ORF">BRETT_001214</name>
</gene>
<dbReference type="SMART" id="SM00504">
    <property type="entry name" value="Ubox"/>
    <property type="match status" value="1"/>
</dbReference>
<keyword evidence="7" id="KW-0862">Zinc</keyword>
<dbReference type="InterPro" id="IPR026846">
    <property type="entry name" value="Nse2(Mms21)"/>
</dbReference>
<evidence type="ECO:0000256" key="6">
    <source>
        <dbReference type="ARBA" id="ARBA00022786"/>
    </source>
</evidence>
<dbReference type="PANTHER" id="PTHR21330:SF1">
    <property type="entry name" value="E3 SUMO-PROTEIN LIGASE NSE2"/>
    <property type="match status" value="1"/>
</dbReference>
<feature type="domain" description="SP-RING-type" evidence="11">
    <location>
        <begin position="244"/>
        <end position="321"/>
    </location>
</feature>
<keyword evidence="5 9" id="KW-0863">Zinc-finger</keyword>
<dbReference type="GO" id="GO:0005634">
    <property type="term" value="C:nucleus"/>
    <property type="evidence" value="ECO:0007669"/>
    <property type="project" value="UniProtKB-SubCell"/>
</dbReference>
<feature type="compositionally biased region" description="Basic and acidic residues" evidence="10">
    <location>
        <begin position="30"/>
        <end position="48"/>
    </location>
</feature>
<evidence type="ECO:0000313" key="13">
    <source>
        <dbReference type="EMBL" id="QOU21490.1"/>
    </source>
</evidence>
<dbReference type="InterPro" id="IPR003613">
    <property type="entry name" value="Ubox_domain"/>
</dbReference>
<evidence type="ECO:0000313" key="14">
    <source>
        <dbReference type="Proteomes" id="UP000663131"/>
    </source>
</evidence>
<keyword evidence="6" id="KW-0833">Ubl conjugation pathway</keyword>
<protein>
    <recommendedName>
        <fullName evidence="15">SP-RING-type domain-containing protein</fullName>
    </recommendedName>
</protein>
<dbReference type="PROSITE" id="PS51698">
    <property type="entry name" value="U_BOX"/>
    <property type="match status" value="1"/>
</dbReference>
<feature type="domain" description="U-box" evidence="12">
    <location>
        <begin position="252"/>
        <end position="326"/>
    </location>
</feature>
<evidence type="ECO:0000256" key="3">
    <source>
        <dbReference type="ARBA" id="ARBA00022679"/>
    </source>
</evidence>
<dbReference type="RefSeq" id="XP_041137983.1">
    <property type="nucleotide sequence ID" value="XM_041279769.1"/>
</dbReference>
<dbReference type="GeneID" id="64573139"/>
<evidence type="ECO:0000256" key="1">
    <source>
        <dbReference type="ARBA" id="ARBA00004123"/>
    </source>
</evidence>
<proteinExistence type="predicted"/>
<evidence type="ECO:0000259" key="11">
    <source>
        <dbReference type="PROSITE" id="PS51044"/>
    </source>
</evidence>
<evidence type="ECO:0000256" key="2">
    <source>
        <dbReference type="ARBA" id="ARBA00004718"/>
    </source>
</evidence>
<dbReference type="Pfam" id="PF11789">
    <property type="entry name" value="zf-Nse"/>
    <property type="match status" value="1"/>
</dbReference>
<dbReference type="InterPro" id="IPR004181">
    <property type="entry name" value="Znf_MIZ"/>
</dbReference>
<accession>A0A871RHJ4</accession>
<comment type="pathway">
    <text evidence="2">Protein modification; protein sumoylation.</text>
</comment>
<dbReference type="KEGG" id="bbrx:BRETT_001214"/>
<evidence type="ECO:0000256" key="5">
    <source>
        <dbReference type="ARBA" id="ARBA00022771"/>
    </source>
</evidence>
<dbReference type="GO" id="GO:0061665">
    <property type="term" value="F:SUMO ligase activity"/>
    <property type="evidence" value="ECO:0007669"/>
    <property type="project" value="TreeGrafter"/>
</dbReference>
<keyword evidence="4" id="KW-0479">Metal-binding</keyword>
<evidence type="ECO:0000256" key="8">
    <source>
        <dbReference type="ARBA" id="ARBA00023242"/>
    </source>
</evidence>
<evidence type="ECO:0000256" key="10">
    <source>
        <dbReference type="SAM" id="MobiDB-lite"/>
    </source>
</evidence>
<dbReference type="PANTHER" id="PTHR21330">
    <property type="entry name" value="E3 SUMO-PROTEIN LIGASE NSE2"/>
    <property type="match status" value="1"/>
</dbReference>
<evidence type="ECO:0000256" key="4">
    <source>
        <dbReference type="ARBA" id="ARBA00022723"/>
    </source>
</evidence>
<comment type="subcellular location">
    <subcellularLocation>
        <location evidence="1">Nucleus</location>
    </subcellularLocation>
</comment>
<evidence type="ECO:0000256" key="7">
    <source>
        <dbReference type="ARBA" id="ARBA00022833"/>
    </source>
</evidence>
<dbReference type="SUPFAM" id="SSF57850">
    <property type="entry name" value="RING/U-box"/>
    <property type="match status" value="1"/>
</dbReference>
<dbReference type="EMBL" id="CP063136">
    <property type="protein sequence ID" value="QOU21490.1"/>
    <property type="molecule type" value="Genomic_DNA"/>
</dbReference>
<dbReference type="GO" id="GO:0016925">
    <property type="term" value="P:protein sumoylation"/>
    <property type="evidence" value="ECO:0007669"/>
    <property type="project" value="UniProtKB-UniPathway"/>
</dbReference>
<dbReference type="Proteomes" id="UP000663131">
    <property type="component" value="Chromosome 8"/>
</dbReference>
<reference evidence="13" key="1">
    <citation type="submission" date="2020-10" db="EMBL/GenBank/DDBJ databases">
        <authorList>
            <person name="Palmer J.M."/>
        </authorList>
    </citation>
    <scope>NUCLEOTIDE SEQUENCE</scope>
    <source>
        <strain evidence="13">UCD 2041</strain>
    </source>
</reference>
<evidence type="ECO:0000259" key="12">
    <source>
        <dbReference type="PROSITE" id="PS51698"/>
    </source>
</evidence>
<keyword evidence="8" id="KW-0539">Nucleus</keyword>